<dbReference type="Proteomes" id="UP000828390">
    <property type="component" value="Unassembled WGS sequence"/>
</dbReference>
<accession>A0A9D3Z0T4</accession>
<reference evidence="1" key="1">
    <citation type="journal article" date="2019" name="bioRxiv">
        <title>The Genome of the Zebra Mussel, Dreissena polymorpha: A Resource for Invasive Species Research.</title>
        <authorList>
            <person name="McCartney M.A."/>
            <person name="Auch B."/>
            <person name="Kono T."/>
            <person name="Mallez S."/>
            <person name="Zhang Y."/>
            <person name="Obille A."/>
            <person name="Becker A."/>
            <person name="Abrahante J.E."/>
            <person name="Garbe J."/>
            <person name="Badalamenti J.P."/>
            <person name="Herman A."/>
            <person name="Mangelson H."/>
            <person name="Liachko I."/>
            <person name="Sullivan S."/>
            <person name="Sone E.D."/>
            <person name="Koren S."/>
            <person name="Silverstein K.A.T."/>
            <person name="Beckman K.B."/>
            <person name="Gohl D.M."/>
        </authorList>
    </citation>
    <scope>NUCLEOTIDE SEQUENCE</scope>
    <source>
        <strain evidence="1">Duluth1</strain>
        <tissue evidence="1">Whole animal</tissue>
    </source>
</reference>
<sequence>MITYIGRVLCENVRHGRLQENGSSSTTTDAIHIKESLRRSMKQGGAEDMGMMQRKIIQVLQLCTDDVSLALRKLGLMHERKVSSQTSLCSLHRLIRNHTFRLKLIFGKEGHP</sequence>
<comment type="caution">
    <text evidence="1">The sequence shown here is derived from an EMBL/GenBank/DDBJ whole genome shotgun (WGS) entry which is preliminary data.</text>
</comment>
<keyword evidence="2" id="KW-1185">Reference proteome</keyword>
<organism evidence="1 2">
    <name type="scientific">Dreissena polymorpha</name>
    <name type="common">Zebra mussel</name>
    <name type="synonym">Mytilus polymorpha</name>
    <dbReference type="NCBI Taxonomy" id="45954"/>
    <lineage>
        <taxon>Eukaryota</taxon>
        <taxon>Metazoa</taxon>
        <taxon>Spiralia</taxon>
        <taxon>Lophotrochozoa</taxon>
        <taxon>Mollusca</taxon>
        <taxon>Bivalvia</taxon>
        <taxon>Autobranchia</taxon>
        <taxon>Heteroconchia</taxon>
        <taxon>Euheterodonta</taxon>
        <taxon>Imparidentia</taxon>
        <taxon>Neoheterodontei</taxon>
        <taxon>Myida</taxon>
        <taxon>Dreissenoidea</taxon>
        <taxon>Dreissenidae</taxon>
        <taxon>Dreissena</taxon>
    </lineage>
</organism>
<proteinExistence type="predicted"/>
<gene>
    <name evidence="1" type="ORF">DPMN_070159</name>
</gene>
<evidence type="ECO:0000313" key="1">
    <source>
        <dbReference type="EMBL" id="KAH3710668.1"/>
    </source>
</evidence>
<dbReference type="EMBL" id="JAIWYP010000014">
    <property type="protein sequence ID" value="KAH3710668.1"/>
    <property type="molecule type" value="Genomic_DNA"/>
</dbReference>
<reference evidence="1" key="2">
    <citation type="submission" date="2020-11" db="EMBL/GenBank/DDBJ databases">
        <authorList>
            <person name="McCartney M.A."/>
            <person name="Auch B."/>
            <person name="Kono T."/>
            <person name="Mallez S."/>
            <person name="Becker A."/>
            <person name="Gohl D.M."/>
            <person name="Silverstein K.A.T."/>
            <person name="Koren S."/>
            <person name="Bechman K.B."/>
            <person name="Herman A."/>
            <person name="Abrahante J.E."/>
            <person name="Garbe J."/>
        </authorList>
    </citation>
    <scope>NUCLEOTIDE SEQUENCE</scope>
    <source>
        <strain evidence="1">Duluth1</strain>
        <tissue evidence="1">Whole animal</tissue>
    </source>
</reference>
<protein>
    <submittedName>
        <fullName evidence="1">Uncharacterized protein</fullName>
    </submittedName>
</protein>
<name>A0A9D3Z0T4_DREPO</name>
<evidence type="ECO:0000313" key="2">
    <source>
        <dbReference type="Proteomes" id="UP000828390"/>
    </source>
</evidence>
<dbReference type="AlphaFoldDB" id="A0A9D3Z0T4"/>